<dbReference type="SMART" id="SM00838">
    <property type="entry name" value="EFG_C"/>
    <property type="match status" value="1"/>
</dbReference>
<dbReference type="Pfam" id="PF00679">
    <property type="entry name" value="EFG_C"/>
    <property type="match status" value="1"/>
</dbReference>
<keyword evidence="4" id="KW-0378">Hydrolase</keyword>
<dbReference type="FunFam" id="3.30.70.240:FF:000002">
    <property type="entry name" value="GTP-binding protein TypA"/>
    <property type="match status" value="1"/>
</dbReference>
<dbReference type="InterPro" id="IPR042116">
    <property type="entry name" value="TypA/BipA_C"/>
</dbReference>
<evidence type="ECO:0000256" key="2">
    <source>
        <dbReference type="ARBA" id="ARBA00023134"/>
    </source>
</evidence>
<dbReference type="InterPro" id="IPR047042">
    <property type="entry name" value="BipA_II"/>
</dbReference>
<dbReference type="Gene3D" id="2.40.30.10">
    <property type="entry name" value="Translation factors"/>
    <property type="match status" value="1"/>
</dbReference>
<dbReference type="FunFam" id="2.40.30.10:FF:000016">
    <property type="entry name" value="GTP-binding protein TypA"/>
    <property type="match status" value="1"/>
</dbReference>
<name>A0A239AGG6_9FIRM</name>
<sequence>MQRKDIRNVAIIAHVDHGKTTLVDQMLRQSGTFRVNEVLEERVMDSNSLEKERGITILSKNTAISYKDVKINIIDTPGHADFGGEVERIMNMVDGVLLLVDASEGPMPQTRFVLQKALKQGLTPIVVVNKVDRPEARIAEVIDEVLDLFIDLEASDEQLEFSTIYASAKNGFATLSPDEEGVDFAPLFESILDHIPSPEGDDQDGLQLSISSIDYDKYIGRIGIGKIARGTINKGQSAVLATTKDELVNVKISNLYNFQGLKRVELETATVGEIVAISGIADINIGDSICSVDKVEPLPYIKIDDPTISMTFMVSDSPFAGREGTFVTSRHLKDRLEREMLSNVAMRMEELSADSFKVLGRGELHLSILIETMRREGYEFSVSRPQVIMKKTEEGLLEPMERLFVEAPEENASSVIEKLGQRKAEMQNMHPTGTGMMKLEFRIPARGLIGYRSEFLTDTKGYGIFHHLFDGYDLYRGDFRVRTRGSLIAFESGTAVAYGIYNAQERGKIFISPGTDVYEGMVVGESSRLEDIAVNVCKRKQLTNVRASGSDDALKLVPPIVFSLEQSLEFIADDELVEVTPKSIRIRKRILDKVTRERTQRRTQG</sequence>
<dbReference type="Pfam" id="PF00009">
    <property type="entry name" value="GTP_EFTU"/>
    <property type="match status" value="1"/>
</dbReference>
<feature type="binding site" evidence="4">
    <location>
        <begin position="129"/>
        <end position="132"/>
    </location>
    <ligand>
        <name>GTP</name>
        <dbReference type="ChEBI" id="CHEBI:37565"/>
    </ligand>
</feature>
<dbReference type="CDD" id="cd16263">
    <property type="entry name" value="BipA_III"/>
    <property type="match status" value="1"/>
</dbReference>
<dbReference type="FunFam" id="3.40.50.300:FF:000055">
    <property type="entry name" value="GTP-binding protein TypA"/>
    <property type="match status" value="1"/>
</dbReference>
<dbReference type="Gene3D" id="3.40.50.300">
    <property type="entry name" value="P-loop containing nucleotide triphosphate hydrolases"/>
    <property type="match status" value="1"/>
</dbReference>
<dbReference type="GO" id="GO:0010467">
    <property type="term" value="P:gene expression"/>
    <property type="evidence" value="ECO:0007669"/>
    <property type="project" value="UniProtKB-ARBA"/>
</dbReference>
<dbReference type="CDD" id="cd01891">
    <property type="entry name" value="TypA_BipA"/>
    <property type="match status" value="1"/>
</dbReference>
<dbReference type="PROSITE" id="PS00301">
    <property type="entry name" value="G_TR_1"/>
    <property type="match status" value="1"/>
</dbReference>
<gene>
    <name evidence="4" type="primary">bipA</name>
    <name evidence="6" type="ORF">SAMN05446037_10026</name>
</gene>
<dbReference type="PANTHER" id="PTHR42908">
    <property type="entry name" value="TRANSLATION ELONGATION FACTOR-RELATED"/>
    <property type="match status" value="1"/>
</dbReference>
<dbReference type="EMBL" id="FZOJ01000002">
    <property type="protein sequence ID" value="SNR94471.1"/>
    <property type="molecule type" value="Genomic_DNA"/>
</dbReference>
<keyword evidence="1 4" id="KW-0547">Nucleotide-binding</keyword>
<dbReference type="NCBIfam" id="TIGR01394">
    <property type="entry name" value="TypA_BipA"/>
    <property type="match status" value="1"/>
</dbReference>
<dbReference type="SUPFAM" id="SSF50447">
    <property type="entry name" value="Translation proteins"/>
    <property type="match status" value="1"/>
</dbReference>
<evidence type="ECO:0000313" key="7">
    <source>
        <dbReference type="Proteomes" id="UP000198304"/>
    </source>
</evidence>
<proteinExistence type="inferred from homology"/>
<dbReference type="Pfam" id="PF21018">
    <property type="entry name" value="BipA_C"/>
    <property type="match status" value="1"/>
</dbReference>
<dbReference type="InterPro" id="IPR000795">
    <property type="entry name" value="T_Tr_GTP-bd_dom"/>
</dbReference>
<dbReference type="InterPro" id="IPR048876">
    <property type="entry name" value="BipA_C"/>
</dbReference>
<dbReference type="GO" id="GO:0000049">
    <property type="term" value="F:tRNA binding"/>
    <property type="evidence" value="ECO:0007669"/>
    <property type="project" value="UniProtKB-KW"/>
</dbReference>
<dbReference type="Gene3D" id="3.30.70.870">
    <property type="entry name" value="Elongation Factor G (Translational Gtpase), domain 3"/>
    <property type="match status" value="1"/>
</dbReference>
<dbReference type="InterPro" id="IPR035647">
    <property type="entry name" value="EFG_III/V"/>
</dbReference>
<dbReference type="RefSeq" id="WP_089281218.1">
    <property type="nucleotide sequence ID" value="NZ_FZOJ01000002.1"/>
</dbReference>
<dbReference type="GO" id="GO:0005829">
    <property type="term" value="C:cytosol"/>
    <property type="evidence" value="ECO:0007669"/>
    <property type="project" value="TreeGrafter"/>
</dbReference>
<dbReference type="CDD" id="cd03691">
    <property type="entry name" value="BipA_TypA_II"/>
    <property type="match status" value="1"/>
</dbReference>
<comment type="subunit">
    <text evidence="4">Monomer.</text>
</comment>
<comment type="similarity">
    <text evidence="4">Belongs to the TRAFAC class translation factor GTPase superfamily. Classic translation factor GTPase family. BipA subfamily.</text>
</comment>
<dbReference type="PRINTS" id="PR00315">
    <property type="entry name" value="ELONGATNFCT"/>
</dbReference>
<comment type="catalytic activity">
    <reaction evidence="3 4">
        <text>GTP + H2O = GDP + phosphate + H(+)</text>
        <dbReference type="Rhea" id="RHEA:19669"/>
        <dbReference type="ChEBI" id="CHEBI:15377"/>
        <dbReference type="ChEBI" id="CHEBI:15378"/>
        <dbReference type="ChEBI" id="CHEBI:37565"/>
        <dbReference type="ChEBI" id="CHEBI:43474"/>
        <dbReference type="ChEBI" id="CHEBI:58189"/>
    </reaction>
</comment>
<dbReference type="PANTHER" id="PTHR42908:SF8">
    <property type="entry name" value="TR-TYPE G DOMAIN-CONTAINING PROTEIN"/>
    <property type="match status" value="1"/>
</dbReference>
<dbReference type="OrthoDB" id="9801591at2"/>
<feature type="binding site" evidence="4">
    <location>
        <begin position="16"/>
        <end position="21"/>
    </location>
    <ligand>
        <name>GTP</name>
        <dbReference type="ChEBI" id="CHEBI:37565"/>
    </ligand>
</feature>
<dbReference type="InterPro" id="IPR005225">
    <property type="entry name" value="Small_GTP-bd"/>
</dbReference>
<dbReference type="Gene3D" id="2.40.50.250">
    <property type="entry name" value="bipa protein"/>
    <property type="match status" value="1"/>
</dbReference>
<organism evidence="6 7">
    <name type="scientific">Anaerovirgula multivorans</name>
    <dbReference type="NCBI Taxonomy" id="312168"/>
    <lineage>
        <taxon>Bacteria</taxon>
        <taxon>Bacillati</taxon>
        <taxon>Bacillota</taxon>
        <taxon>Clostridia</taxon>
        <taxon>Peptostreptococcales</taxon>
        <taxon>Natronincolaceae</taxon>
        <taxon>Anaerovirgula</taxon>
    </lineage>
</organism>
<dbReference type="GO" id="GO:0019843">
    <property type="term" value="F:rRNA binding"/>
    <property type="evidence" value="ECO:0007669"/>
    <property type="project" value="UniProtKB-KW"/>
</dbReference>
<dbReference type="InterPro" id="IPR031157">
    <property type="entry name" value="G_TR_CS"/>
</dbReference>
<dbReference type="Gene3D" id="3.30.70.240">
    <property type="match status" value="1"/>
</dbReference>
<dbReference type="InterPro" id="IPR004161">
    <property type="entry name" value="EFTu-like_2"/>
</dbReference>
<protein>
    <recommendedName>
        <fullName evidence="4">Large ribosomal subunit assembly factor BipA</fullName>
        <ecNumber evidence="4">3.6.5.-</ecNumber>
    </recommendedName>
    <alternativeName>
        <fullName evidence="4">GTP-binding protein BipA</fullName>
    </alternativeName>
</protein>
<accession>A0A239AGG6</accession>
<dbReference type="PROSITE" id="PS51722">
    <property type="entry name" value="G_TR_2"/>
    <property type="match status" value="1"/>
</dbReference>
<comment type="subcellular location">
    <subcellularLocation>
        <location evidence="4">Cytoplasm</location>
    </subcellularLocation>
    <text evidence="4">Binds to ribosomes.</text>
</comment>
<dbReference type="InterPro" id="IPR000640">
    <property type="entry name" value="EFG_V-like"/>
</dbReference>
<evidence type="ECO:0000256" key="4">
    <source>
        <dbReference type="HAMAP-Rule" id="MF_00849"/>
    </source>
</evidence>
<keyword evidence="4" id="KW-0699">rRNA-binding</keyword>
<comment type="function">
    <text evidence="4">A 50S ribosomal subunit assembly protein with GTPase activity, required for 50S subunit assembly at low temperatures, may also play a role in translation. Binds GTP and analogs. Binds the 70S ribosome between the 30S and 50S subunits, in a similar position as ribosome-bound EF-G; it contacts a number of ribosomal proteins, both rRNAs and the A-site tRNA.</text>
</comment>
<dbReference type="NCBIfam" id="TIGR00231">
    <property type="entry name" value="small_GTP"/>
    <property type="match status" value="1"/>
</dbReference>
<dbReference type="InterPro" id="IPR047043">
    <property type="entry name" value="BipA_III"/>
</dbReference>
<dbReference type="InterPro" id="IPR009000">
    <property type="entry name" value="Transl_B-barrel_sf"/>
</dbReference>
<dbReference type="FunFam" id="2.40.50.250:FF:000001">
    <property type="entry name" value="GTP-binding protein TypA"/>
    <property type="match status" value="1"/>
</dbReference>
<dbReference type="GO" id="GO:0003924">
    <property type="term" value="F:GTPase activity"/>
    <property type="evidence" value="ECO:0007669"/>
    <property type="project" value="UniProtKB-UniRule"/>
</dbReference>
<dbReference type="GO" id="GO:0000027">
    <property type="term" value="P:ribosomal large subunit assembly"/>
    <property type="evidence" value="ECO:0007669"/>
    <property type="project" value="UniProtKB-UniRule"/>
</dbReference>
<dbReference type="InterPro" id="IPR006298">
    <property type="entry name" value="BipA"/>
</dbReference>
<evidence type="ECO:0000256" key="1">
    <source>
        <dbReference type="ARBA" id="ARBA00022741"/>
    </source>
</evidence>
<dbReference type="InterPro" id="IPR047041">
    <property type="entry name" value="BipA_GTP-bd_dom"/>
</dbReference>
<keyword evidence="4" id="KW-0820">tRNA-binding</keyword>
<evidence type="ECO:0000259" key="5">
    <source>
        <dbReference type="PROSITE" id="PS51722"/>
    </source>
</evidence>
<dbReference type="GO" id="GO:0005525">
    <property type="term" value="F:GTP binding"/>
    <property type="evidence" value="ECO:0007669"/>
    <property type="project" value="UniProtKB-UniRule"/>
</dbReference>
<dbReference type="SUPFAM" id="SSF54980">
    <property type="entry name" value="EF-G C-terminal domain-like"/>
    <property type="match status" value="2"/>
</dbReference>
<keyword evidence="4" id="KW-0690">Ribosome biogenesis</keyword>
<dbReference type="Pfam" id="PF03144">
    <property type="entry name" value="GTP_EFTU_D2"/>
    <property type="match status" value="1"/>
</dbReference>
<reference evidence="6 7" key="1">
    <citation type="submission" date="2017-06" db="EMBL/GenBank/DDBJ databases">
        <authorList>
            <person name="Kim H.J."/>
            <person name="Triplett B.A."/>
        </authorList>
    </citation>
    <scope>NUCLEOTIDE SEQUENCE [LARGE SCALE GENOMIC DNA]</scope>
    <source>
        <strain evidence="6 7">SCA</strain>
    </source>
</reference>
<dbReference type="EC" id="3.6.5.-" evidence="4"/>
<dbReference type="SUPFAM" id="SSF52540">
    <property type="entry name" value="P-loop containing nucleoside triphosphate hydrolases"/>
    <property type="match status" value="1"/>
</dbReference>
<evidence type="ECO:0000313" key="6">
    <source>
        <dbReference type="EMBL" id="SNR94471.1"/>
    </source>
</evidence>
<keyword evidence="2 4" id="KW-0342">GTP-binding</keyword>
<keyword evidence="4" id="KW-0963">Cytoplasm</keyword>
<dbReference type="CDD" id="cd03710">
    <property type="entry name" value="BipA_TypA_C"/>
    <property type="match status" value="1"/>
</dbReference>
<dbReference type="GO" id="GO:1990904">
    <property type="term" value="C:ribonucleoprotein complex"/>
    <property type="evidence" value="ECO:0007669"/>
    <property type="project" value="TreeGrafter"/>
</dbReference>
<feature type="domain" description="Tr-type G" evidence="5">
    <location>
        <begin position="4"/>
        <end position="199"/>
    </location>
</feature>
<dbReference type="HAMAP" id="MF_00849">
    <property type="entry name" value="BipA"/>
    <property type="match status" value="1"/>
</dbReference>
<keyword evidence="7" id="KW-1185">Reference proteome</keyword>
<keyword evidence="4" id="KW-0694">RNA-binding</keyword>
<dbReference type="GO" id="GO:0009409">
    <property type="term" value="P:response to cold"/>
    <property type="evidence" value="ECO:0007669"/>
    <property type="project" value="UniProtKB-ARBA"/>
</dbReference>
<dbReference type="InterPro" id="IPR027417">
    <property type="entry name" value="P-loop_NTPase"/>
</dbReference>
<dbReference type="InterPro" id="IPR035651">
    <property type="entry name" value="BipA_V"/>
</dbReference>
<dbReference type="AlphaFoldDB" id="A0A239AGG6"/>
<evidence type="ECO:0000256" key="3">
    <source>
        <dbReference type="ARBA" id="ARBA00048548"/>
    </source>
</evidence>
<dbReference type="Proteomes" id="UP000198304">
    <property type="component" value="Unassembled WGS sequence"/>
</dbReference>
<dbReference type="GO" id="GO:0043022">
    <property type="term" value="F:ribosome binding"/>
    <property type="evidence" value="ECO:0007669"/>
    <property type="project" value="UniProtKB-UniRule"/>
</dbReference>
<dbReference type="FunFam" id="3.30.70.870:FF:000003">
    <property type="entry name" value="GTP-binding protein TypA"/>
    <property type="match status" value="1"/>
</dbReference>